<keyword evidence="5 12" id="KW-0235">DNA replication</keyword>
<accession>A0A2S5GEI3</accession>
<dbReference type="PIRSF" id="PIRSF002811">
    <property type="entry name" value="DnaG"/>
    <property type="match status" value="1"/>
</dbReference>
<comment type="catalytic activity">
    <reaction evidence="12">
        <text>ssDNA + n NTP = ssDNA/pppN(pN)n-1 hybrid + (n-1) diphosphate.</text>
        <dbReference type="EC" id="2.7.7.101"/>
    </reaction>
</comment>
<dbReference type="Gene3D" id="6.10.140.360">
    <property type="match status" value="1"/>
</dbReference>
<dbReference type="GO" id="GO:0005737">
    <property type="term" value="C:cytoplasm"/>
    <property type="evidence" value="ECO:0007669"/>
    <property type="project" value="TreeGrafter"/>
</dbReference>
<feature type="region of interest" description="Disordered" evidence="16">
    <location>
        <begin position="434"/>
        <end position="457"/>
    </location>
</feature>
<reference evidence="18 19" key="1">
    <citation type="submission" date="2018-02" db="EMBL/GenBank/DDBJ databases">
        <title>Jeotgalibacillus proteolyticum sp. nov. a protease producing bacterium isolated from ocean sediments of Laizhou Bay.</title>
        <authorList>
            <person name="Li Y."/>
        </authorList>
    </citation>
    <scope>NUCLEOTIDE SEQUENCE [LARGE SCALE GENOMIC DNA]</scope>
    <source>
        <strain evidence="18 19">22-7</strain>
    </source>
</reference>
<dbReference type="EMBL" id="PREZ01000002">
    <property type="protein sequence ID" value="PPA71440.1"/>
    <property type="molecule type" value="Genomic_DNA"/>
</dbReference>
<evidence type="ECO:0000256" key="6">
    <source>
        <dbReference type="ARBA" id="ARBA00022723"/>
    </source>
</evidence>
<dbReference type="Gene3D" id="3.40.1360.10">
    <property type="match status" value="1"/>
</dbReference>
<dbReference type="GO" id="GO:0008270">
    <property type="term" value="F:zinc ion binding"/>
    <property type="evidence" value="ECO:0007669"/>
    <property type="project" value="UniProtKB-UniRule"/>
</dbReference>
<keyword evidence="19" id="KW-1185">Reference proteome</keyword>
<keyword evidence="15" id="KW-0175">Coiled coil</keyword>
<keyword evidence="6 12" id="KW-0479">Metal-binding</keyword>
<keyword evidence="11 12" id="KW-0804">Transcription</keyword>
<proteinExistence type="inferred from homology"/>
<dbReference type="InterPro" id="IPR002694">
    <property type="entry name" value="Znf_CHC2"/>
</dbReference>
<evidence type="ECO:0000256" key="8">
    <source>
        <dbReference type="ARBA" id="ARBA00022833"/>
    </source>
</evidence>
<evidence type="ECO:0000256" key="1">
    <source>
        <dbReference type="ARBA" id="ARBA00022478"/>
    </source>
</evidence>
<sequence length="606" mass="68398">MSDRIPDELVEEIRKRTDIVDVISDYVQLKKQGRNYFGLCPFHGENSPSFSVSPEKQIFHCFGCGAGGNVYSFLMDHDGVSFKEAVAIAGAKTGVKVDLSNAESTEQSTQDKKLHQDHLEAHELLSKFFHHLLMNTNEGQKSLEYMMQRGFSEEQLKSFRIGWALPSWDFTSELLKKRGFDLSSMEQAGLVIKRDDGSYFDRFRGRIMFPVENDRGQVVAFSGRIIEKTSDEPKYLNSPETPLFQKNKVLFNYHKARGAIRREQSVVLFEGFADVISSNEHVPNGIATMGTSLSNQHIGMIKRLTNQVIICYDGDQAGIEAAFKAVRETAASGLEVKVAILPSKLDPDDYIQKNGSQKFRQEIIDSSVSIMAFKMHYFRSKINLSTEDGRLHYINSVLKEIAVLPGAVEKELYIKQLSGETNLSIAALSEQLSSITPRENTSSEPPQPPKTVQTGGAFQRKSTLMPAYLTAERHLLAHMMANAETAYTVQNLLSGKVLNKDEHQAIYTYLLAYFEDGSRSDSGAFMQMLPDRHLRAIATEINMMDINPEVGSEELNDYVSEVLKYQKMLKIKEKEAEEKEAERNNDFRKAAEIGMEIIHLRKALKR</sequence>
<keyword evidence="10 12" id="KW-0238">DNA-binding</keyword>
<dbReference type="HAMAP" id="MF_00974">
    <property type="entry name" value="DNA_primase_DnaG"/>
    <property type="match status" value="1"/>
</dbReference>
<keyword evidence="4 12" id="KW-0548">Nucleotidyltransferase</keyword>
<keyword evidence="7 12" id="KW-0863">Zinc-finger</keyword>
<dbReference type="GO" id="GO:0003899">
    <property type="term" value="F:DNA-directed RNA polymerase activity"/>
    <property type="evidence" value="ECO:0007669"/>
    <property type="project" value="UniProtKB-UniRule"/>
</dbReference>
<dbReference type="InterPro" id="IPR006295">
    <property type="entry name" value="DNA_primase_DnaG"/>
</dbReference>
<comment type="similarity">
    <text evidence="12 13">Belongs to the DnaG primase family.</text>
</comment>
<dbReference type="Pfam" id="PF10410">
    <property type="entry name" value="DnaB_bind"/>
    <property type="match status" value="1"/>
</dbReference>
<dbReference type="FunFam" id="3.90.580.10:FF:000001">
    <property type="entry name" value="DNA primase"/>
    <property type="match status" value="1"/>
</dbReference>
<evidence type="ECO:0000256" key="5">
    <source>
        <dbReference type="ARBA" id="ARBA00022705"/>
    </source>
</evidence>
<evidence type="ECO:0000256" key="16">
    <source>
        <dbReference type="SAM" id="MobiDB-lite"/>
    </source>
</evidence>
<dbReference type="Gene3D" id="1.10.860.10">
    <property type="entry name" value="DNAb Helicase, Chain A"/>
    <property type="match status" value="1"/>
</dbReference>
<evidence type="ECO:0000256" key="13">
    <source>
        <dbReference type="PIRNR" id="PIRNR002811"/>
    </source>
</evidence>
<dbReference type="GO" id="GO:0005524">
    <property type="term" value="F:ATP binding"/>
    <property type="evidence" value="ECO:0007669"/>
    <property type="project" value="InterPro"/>
</dbReference>
<protein>
    <recommendedName>
        <fullName evidence="12 13">DNA primase</fullName>
        <ecNumber evidence="12">2.7.7.101</ecNumber>
    </recommendedName>
</protein>
<dbReference type="InterPro" id="IPR050219">
    <property type="entry name" value="DnaG_primase"/>
</dbReference>
<comment type="subunit">
    <text evidence="12">Monomer. Interacts with DnaB.</text>
</comment>
<dbReference type="InterPro" id="IPR019475">
    <property type="entry name" value="DNA_primase_DnaB-bd"/>
</dbReference>
<dbReference type="InterPro" id="IPR006171">
    <property type="entry name" value="TOPRIM_dom"/>
</dbReference>
<dbReference type="RefSeq" id="WP_104056930.1">
    <property type="nucleotide sequence ID" value="NZ_PREZ01000002.1"/>
</dbReference>
<dbReference type="InterPro" id="IPR030846">
    <property type="entry name" value="DnaG_bac"/>
</dbReference>
<feature type="domain" description="Toprim" evidence="17">
    <location>
        <begin position="264"/>
        <end position="346"/>
    </location>
</feature>
<dbReference type="SMART" id="SM00493">
    <property type="entry name" value="TOPRIM"/>
    <property type="match status" value="1"/>
</dbReference>
<dbReference type="InterPro" id="IPR037068">
    <property type="entry name" value="DNA_primase_core_N_sf"/>
</dbReference>
<dbReference type="Pfam" id="PF13155">
    <property type="entry name" value="Toprim_2"/>
    <property type="match status" value="1"/>
</dbReference>
<name>A0A2S5GEI3_9BACL</name>
<evidence type="ECO:0000256" key="7">
    <source>
        <dbReference type="ARBA" id="ARBA00022771"/>
    </source>
</evidence>
<dbReference type="Pfam" id="PF08275">
    <property type="entry name" value="DNAG_N"/>
    <property type="match status" value="1"/>
</dbReference>
<evidence type="ECO:0000256" key="4">
    <source>
        <dbReference type="ARBA" id="ARBA00022695"/>
    </source>
</evidence>
<dbReference type="InterPro" id="IPR013264">
    <property type="entry name" value="DNAG_N"/>
</dbReference>
<dbReference type="AlphaFoldDB" id="A0A2S5GEI3"/>
<keyword evidence="8 12" id="KW-0862">Zinc</keyword>
<dbReference type="PANTHER" id="PTHR30313:SF2">
    <property type="entry name" value="DNA PRIMASE"/>
    <property type="match status" value="1"/>
</dbReference>
<dbReference type="InterPro" id="IPR036977">
    <property type="entry name" value="DNA_primase_Znf_CHC2"/>
</dbReference>
<dbReference type="GO" id="GO:1990077">
    <property type="term" value="C:primosome complex"/>
    <property type="evidence" value="ECO:0007669"/>
    <property type="project" value="UniProtKB-KW"/>
</dbReference>
<comment type="function">
    <text evidence="12 13">RNA polymerase that catalyzes the synthesis of short RNA molecules used as primers for DNA polymerase during DNA replication.</text>
</comment>
<evidence type="ECO:0000256" key="10">
    <source>
        <dbReference type="ARBA" id="ARBA00023125"/>
    </source>
</evidence>
<evidence type="ECO:0000256" key="14">
    <source>
        <dbReference type="PIRSR" id="PIRSR002811-1"/>
    </source>
</evidence>
<dbReference type="GO" id="GO:0003677">
    <property type="term" value="F:DNA binding"/>
    <property type="evidence" value="ECO:0007669"/>
    <property type="project" value="UniProtKB-KW"/>
</dbReference>
<keyword evidence="3 12" id="KW-0808">Transferase</keyword>
<dbReference type="PROSITE" id="PS50880">
    <property type="entry name" value="TOPRIM"/>
    <property type="match status" value="1"/>
</dbReference>
<evidence type="ECO:0000256" key="9">
    <source>
        <dbReference type="ARBA" id="ARBA00022842"/>
    </source>
</evidence>
<dbReference type="InterPro" id="IPR034151">
    <property type="entry name" value="TOPRIM_DnaG_bac"/>
</dbReference>
<evidence type="ECO:0000256" key="15">
    <source>
        <dbReference type="SAM" id="Coils"/>
    </source>
</evidence>
<dbReference type="SUPFAM" id="SSF48024">
    <property type="entry name" value="N-terminal domain of DnaB helicase"/>
    <property type="match status" value="1"/>
</dbReference>
<dbReference type="PANTHER" id="PTHR30313">
    <property type="entry name" value="DNA PRIMASE"/>
    <property type="match status" value="1"/>
</dbReference>
<dbReference type="EC" id="2.7.7.101" evidence="12"/>
<dbReference type="SMART" id="SM00400">
    <property type="entry name" value="ZnF_CHCC"/>
    <property type="match status" value="1"/>
</dbReference>
<organism evidence="18 19">
    <name type="scientific">Jeotgalibacillus proteolyticus</name>
    <dbReference type="NCBI Taxonomy" id="2082395"/>
    <lineage>
        <taxon>Bacteria</taxon>
        <taxon>Bacillati</taxon>
        <taxon>Bacillota</taxon>
        <taxon>Bacilli</taxon>
        <taxon>Bacillales</taxon>
        <taxon>Caryophanaceae</taxon>
        <taxon>Jeotgalibacillus</taxon>
    </lineage>
</organism>
<evidence type="ECO:0000256" key="12">
    <source>
        <dbReference type="HAMAP-Rule" id="MF_00974"/>
    </source>
</evidence>
<dbReference type="SUPFAM" id="SSF56731">
    <property type="entry name" value="DNA primase core"/>
    <property type="match status" value="1"/>
</dbReference>
<dbReference type="FunFam" id="3.90.980.10:FF:000001">
    <property type="entry name" value="DNA primase"/>
    <property type="match status" value="1"/>
</dbReference>
<keyword evidence="2 12" id="KW-0639">Primosome</keyword>
<dbReference type="GO" id="GO:0003678">
    <property type="term" value="F:DNA helicase activity"/>
    <property type="evidence" value="ECO:0007669"/>
    <property type="project" value="InterPro"/>
</dbReference>
<dbReference type="NCBIfam" id="TIGR01391">
    <property type="entry name" value="dnaG"/>
    <property type="match status" value="1"/>
</dbReference>
<comment type="domain">
    <text evidence="12">Contains an N-terminal zinc-binding domain, a central core domain that contains the primase activity, and a C-terminal DnaB-binding domain.</text>
</comment>
<dbReference type="CDD" id="cd03364">
    <property type="entry name" value="TOPRIM_DnaG_primases"/>
    <property type="match status" value="1"/>
</dbReference>
<dbReference type="Gene3D" id="3.90.980.10">
    <property type="entry name" value="DNA primase, catalytic core, N-terminal domain"/>
    <property type="match status" value="1"/>
</dbReference>
<dbReference type="Pfam" id="PF01807">
    <property type="entry name" value="Zn_ribbon_DnaG"/>
    <property type="match status" value="1"/>
</dbReference>
<comment type="cofactor">
    <cofactor evidence="12 13 14">
        <name>Zn(2+)</name>
        <dbReference type="ChEBI" id="CHEBI:29105"/>
    </cofactor>
    <text evidence="12 13 14">Binds 1 zinc ion per monomer.</text>
</comment>
<evidence type="ECO:0000313" key="19">
    <source>
        <dbReference type="Proteomes" id="UP000239047"/>
    </source>
</evidence>
<dbReference type="Gene3D" id="3.90.580.10">
    <property type="entry name" value="Zinc finger, CHC2-type domain"/>
    <property type="match status" value="1"/>
</dbReference>
<evidence type="ECO:0000259" key="17">
    <source>
        <dbReference type="PROSITE" id="PS50880"/>
    </source>
</evidence>
<dbReference type="InterPro" id="IPR016136">
    <property type="entry name" value="DNA_helicase_N/primase_C"/>
</dbReference>
<keyword evidence="9" id="KW-0460">Magnesium</keyword>
<evidence type="ECO:0000256" key="11">
    <source>
        <dbReference type="ARBA" id="ARBA00023163"/>
    </source>
</evidence>
<feature type="coiled-coil region" evidence="15">
    <location>
        <begin position="562"/>
        <end position="591"/>
    </location>
</feature>
<keyword evidence="1 12" id="KW-0240">DNA-directed RNA polymerase</keyword>
<feature type="zinc finger region" description="CHC2-type" evidence="12 14">
    <location>
        <begin position="40"/>
        <end position="64"/>
    </location>
</feature>
<gene>
    <name evidence="12" type="primary">dnaG</name>
    <name evidence="18" type="ORF">C4B60_05095</name>
</gene>
<evidence type="ECO:0000313" key="18">
    <source>
        <dbReference type="EMBL" id="PPA71440.1"/>
    </source>
</evidence>
<dbReference type="GO" id="GO:0006269">
    <property type="term" value="P:DNA replication, synthesis of primer"/>
    <property type="evidence" value="ECO:0007669"/>
    <property type="project" value="UniProtKB-UniRule"/>
</dbReference>
<evidence type="ECO:0000256" key="2">
    <source>
        <dbReference type="ARBA" id="ARBA00022515"/>
    </source>
</evidence>
<comment type="caution">
    <text evidence="18">The sequence shown here is derived from an EMBL/GenBank/DDBJ whole genome shotgun (WGS) entry which is preliminary data.</text>
</comment>
<dbReference type="SUPFAM" id="SSF57783">
    <property type="entry name" value="Zinc beta-ribbon"/>
    <property type="match status" value="1"/>
</dbReference>
<dbReference type="GO" id="GO:0000428">
    <property type="term" value="C:DNA-directed RNA polymerase complex"/>
    <property type="evidence" value="ECO:0007669"/>
    <property type="project" value="UniProtKB-KW"/>
</dbReference>
<dbReference type="Proteomes" id="UP000239047">
    <property type="component" value="Unassembled WGS sequence"/>
</dbReference>
<evidence type="ECO:0000256" key="3">
    <source>
        <dbReference type="ARBA" id="ARBA00022679"/>
    </source>
</evidence>
<dbReference type="OrthoDB" id="9803773at2"/>
<dbReference type="InterPro" id="IPR036185">
    <property type="entry name" value="DNA_heli_DnaB-like_N_sf"/>
</dbReference>